<keyword evidence="2" id="KW-0547">Nucleotide-binding</keyword>
<reference evidence="7 8" key="1">
    <citation type="submission" date="2024-11" db="EMBL/GenBank/DDBJ databases">
        <authorList>
            <person name="Heng Y.C."/>
            <person name="Lim A.C.H."/>
            <person name="Lee J.K.Y."/>
            <person name="Kittelmann S."/>
        </authorList>
    </citation>
    <scope>NUCLEOTIDE SEQUENCE [LARGE SCALE GENOMIC DNA]</scope>
    <source>
        <strain evidence="7 8">WILCCON 0114</strain>
    </source>
</reference>
<dbReference type="InterPro" id="IPR006282">
    <property type="entry name" value="Thi_PPkinase"/>
</dbReference>
<evidence type="ECO:0000256" key="2">
    <source>
        <dbReference type="ARBA" id="ARBA00022741"/>
    </source>
</evidence>
<dbReference type="InterPro" id="IPR036759">
    <property type="entry name" value="TPK_catalytic_sf"/>
</dbReference>
<dbReference type="SUPFAM" id="SSF63999">
    <property type="entry name" value="Thiamin pyrophosphokinase, catalytic domain"/>
    <property type="match status" value="1"/>
</dbReference>
<evidence type="ECO:0000259" key="6">
    <source>
        <dbReference type="SMART" id="SM00983"/>
    </source>
</evidence>
<evidence type="ECO:0000256" key="4">
    <source>
        <dbReference type="ARBA" id="ARBA00022840"/>
    </source>
</evidence>
<organism evidence="7 8">
    <name type="scientific">Clostridium neuense</name>
    <dbReference type="NCBI Taxonomy" id="1728934"/>
    <lineage>
        <taxon>Bacteria</taxon>
        <taxon>Bacillati</taxon>
        <taxon>Bacillota</taxon>
        <taxon>Clostridia</taxon>
        <taxon>Eubacteriales</taxon>
        <taxon>Clostridiaceae</taxon>
        <taxon>Clostridium</taxon>
    </lineage>
</organism>
<dbReference type="Pfam" id="PF04265">
    <property type="entry name" value="TPK_B1_binding"/>
    <property type="match status" value="1"/>
</dbReference>
<dbReference type="Gene3D" id="3.40.50.10240">
    <property type="entry name" value="Thiamin pyrophosphokinase, catalytic domain"/>
    <property type="match status" value="1"/>
</dbReference>
<comment type="caution">
    <text evidence="7">The sequence shown here is derived from an EMBL/GenBank/DDBJ whole genome shotgun (WGS) entry which is preliminary data.</text>
</comment>
<dbReference type="EMBL" id="JBJIAA010000004">
    <property type="protein sequence ID" value="MFL0249902.1"/>
    <property type="molecule type" value="Genomic_DNA"/>
</dbReference>
<dbReference type="PANTHER" id="PTHR41299:SF1">
    <property type="entry name" value="THIAMINE PYROPHOSPHOKINASE"/>
    <property type="match status" value="1"/>
</dbReference>
<dbReference type="Proteomes" id="UP001623592">
    <property type="component" value="Unassembled WGS sequence"/>
</dbReference>
<dbReference type="PANTHER" id="PTHR41299">
    <property type="entry name" value="THIAMINE PYROPHOSPHOKINASE"/>
    <property type="match status" value="1"/>
</dbReference>
<dbReference type="InterPro" id="IPR007373">
    <property type="entry name" value="Thiamin_PyroPKinase_B1-bd"/>
</dbReference>
<dbReference type="EC" id="2.7.6.2" evidence="5"/>
<evidence type="ECO:0000256" key="5">
    <source>
        <dbReference type="NCBIfam" id="TIGR01378"/>
    </source>
</evidence>
<name>A0ABW8TCJ1_9CLOT</name>
<dbReference type="InterPro" id="IPR053149">
    <property type="entry name" value="TPK"/>
</dbReference>
<accession>A0ABW8TCJ1</accession>
<proteinExistence type="predicted"/>
<dbReference type="GO" id="GO:0004788">
    <property type="term" value="F:thiamine diphosphokinase activity"/>
    <property type="evidence" value="ECO:0007669"/>
    <property type="project" value="UniProtKB-EC"/>
</dbReference>
<evidence type="ECO:0000313" key="7">
    <source>
        <dbReference type="EMBL" id="MFL0249902.1"/>
    </source>
</evidence>
<dbReference type="RefSeq" id="WP_406786571.1">
    <property type="nucleotide sequence ID" value="NZ_JBJIAA010000004.1"/>
</dbReference>
<dbReference type="CDD" id="cd07995">
    <property type="entry name" value="TPK"/>
    <property type="match status" value="1"/>
</dbReference>
<dbReference type="SMART" id="SM00983">
    <property type="entry name" value="TPK_B1_binding"/>
    <property type="match status" value="1"/>
</dbReference>
<dbReference type="InterPro" id="IPR036371">
    <property type="entry name" value="TPK_B1-bd_sf"/>
</dbReference>
<gene>
    <name evidence="7" type="ORF">ACJDT4_05660</name>
</gene>
<evidence type="ECO:0000256" key="1">
    <source>
        <dbReference type="ARBA" id="ARBA00022679"/>
    </source>
</evidence>
<dbReference type="Pfam" id="PF04263">
    <property type="entry name" value="TPK_catalytic"/>
    <property type="match status" value="1"/>
</dbReference>
<protein>
    <recommendedName>
        <fullName evidence="5">Thiamine diphosphokinase</fullName>
        <ecNumber evidence="5">2.7.6.2</ecNumber>
    </recommendedName>
</protein>
<keyword evidence="1 7" id="KW-0808">Transferase</keyword>
<feature type="domain" description="Thiamin pyrophosphokinase thiamin-binding" evidence="6">
    <location>
        <begin position="146"/>
        <end position="205"/>
    </location>
</feature>
<evidence type="ECO:0000256" key="3">
    <source>
        <dbReference type="ARBA" id="ARBA00022777"/>
    </source>
</evidence>
<keyword evidence="3" id="KW-0418">Kinase</keyword>
<keyword evidence="8" id="KW-1185">Reference proteome</keyword>
<dbReference type="SUPFAM" id="SSF63862">
    <property type="entry name" value="Thiamin pyrophosphokinase, substrate-binding domain"/>
    <property type="match status" value="1"/>
</dbReference>
<keyword evidence="4" id="KW-0067">ATP-binding</keyword>
<dbReference type="NCBIfam" id="TIGR01378">
    <property type="entry name" value="thi_PPkinase"/>
    <property type="match status" value="1"/>
</dbReference>
<dbReference type="InterPro" id="IPR007371">
    <property type="entry name" value="TPK_catalytic"/>
</dbReference>
<sequence length="211" mass="23742">MKVVVISGGKEPSKELLMKEIKNCDFLICADSGANCLHKYNIRPNILLGDFDSIAIEAFEYYKNNCVNVLKYPKEKDFTDTELALSEALKLDVTEVVFLGCTGTRLDHLFGNMGLLLRCVKKGIKACIKDDNNTIFIIDKTCILSGEKGEMFSIQAYMNEVENLSIEGAKYPLKNYNLKFGDPRTISNEFLDGSVKISFEEGYVIVFKSRD</sequence>
<evidence type="ECO:0000313" key="8">
    <source>
        <dbReference type="Proteomes" id="UP001623592"/>
    </source>
</evidence>